<dbReference type="GO" id="GO:0005524">
    <property type="term" value="F:ATP binding"/>
    <property type="evidence" value="ECO:0007669"/>
    <property type="project" value="InterPro"/>
</dbReference>
<keyword evidence="4" id="KW-1185">Reference proteome</keyword>
<dbReference type="PANTHER" id="PTHR30448:SF0">
    <property type="entry name" value="RNASE ADAPTER PROTEIN RAPZ"/>
    <property type="match status" value="1"/>
</dbReference>
<dbReference type="InterPro" id="IPR002575">
    <property type="entry name" value="Aminoglycoside_PTrfase"/>
</dbReference>
<feature type="domain" description="Aminoglycoside phosphotransferase" evidence="1">
    <location>
        <begin position="35"/>
        <end position="267"/>
    </location>
</feature>
<dbReference type="InterPro" id="IPR011009">
    <property type="entry name" value="Kinase-like_dom_sf"/>
</dbReference>
<evidence type="ECO:0000313" key="4">
    <source>
        <dbReference type="Proteomes" id="UP000187464"/>
    </source>
</evidence>
<dbReference type="PANTHER" id="PTHR30448">
    <property type="entry name" value="RNASE ADAPTER PROTEIN RAPZ"/>
    <property type="match status" value="1"/>
</dbReference>
<reference evidence="3 4" key="1">
    <citation type="submission" date="2016-08" db="EMBL/GenBank/DDBJ databases">
        <authorList>
            <person name="Seilhamer J.J."/>
        </authorList>
    </citation>
    <scope>NUCLEOTIDE SEQUENCE [LARGE SCALE GENOMIC DNA]</scope>
    <source>
        <strain evidence="3">M3/6</strain>
    </source>
</reference>
<sequence length="485" mass="56814">MYQGNQLNESFIMQQLISLFTTYTGKSNPTLEVLPTSGSNRRYFRLKKNDLSLIGVHGESRDENRAFIALSRHFHQQQLNTPEIFAVSEDEMFYIQRDLGDEILFDTIKGGRLTGVFSHEEKVLLHKTIAMLADFQVKGAEGLDFNVCYPLPEFNNRSVYWDLNYFKYNFLKTTGMDFQEDLLENDFEKLAKNLLQDQSDTFMYRDFQSRNVMLVDGNPWFIDFQGGRKGPVYYDVASFLWQAKANFPEELRNELIHTYIESLRKYEPVDESAFLKQLRQFVLFRTLQVLGAYGFRGYFEKKPHFIQSVPFALNNLRDLLEEDFEEYPYLNSILKEMTELKQFADSRKRELEVRIYSFAYKKGIPNDASGNGGGYVFDCRAINNPGKYERYSNVTGLDEPVIQFLEEDGEMPEFLNCIYPLVDRHVKRYMERGFTDLMISFGCTGGQHRSVYAAQKTAEHISRQFGIKVSLVHREQNLEQEFRKR</sequence>
<gene>
    <name evidence="3" type="ORF">PSM36_3081</name>
</gene>
<keyword evidence="3" id="KW-0808">Transferase</keyword>
<dbReference type="AlphaFoldDB" id="A0A1R3T3U9"/>
<accession>A0A1R3T3U9</accession>
<dbReference type="InterPro" id="IPR005337">
    <property type="entry name" value="RapZ-like"/>
</dbReference>
<dbReference type="InterPro" id="IPR053931">
    <property type="entry name" value="RapZ_C"/>
</dbReference>
<dbReference type="GO" id="GO:0016740">
    <property type="term" value="F:transferase activity"/>
    <property type="evidence" value="ECO:0007669"/>
    <property type="project" value="UniProtKB-KW"/>
</dbReference>
<organism evidence="3 4">
    <name type="scientific">Proteiniphilum saccharofermentans</name>
    <dbReference type="NCBI Taxonomy" id="1642647"/>
    <lineage>
        <taxon>Bacteria</taxon>
        <taxon>Pseudomonadati</taxon>
        <taxon>Bacteroidota</taxon>
        <taxon>Bacteroidia</taxon>
        <taxon>Bacteroidales</taxon>
        <taxon>Dysgonomonadaceae</taxon>
        <taxon>Proteiniphilum</taxon>
    </lineage>
</organism>
<dbReference type="Pfam" id="PF01636">
    <property type="entry name" value="APH"/>
    <property type="match status" value="1"/>
</dbReference>
<feature type="domain" description="RapZ C-terminal" evidence="2">
    <location>
        <begin position="352"/>
        <end position="476"/>
    </location>
</feature>
<evidence type="ECO:0000313" key="3">
    <source>
        <dbReference type="EMBL" id="SCD21870.1"/>
    </source>
</evidence>
<evidence type="ECO:0000259" key="2">
    <source>
        <dbReference type="Pfam" id="PF22740"/>
    </source>
</evidence>
<dbReference type="Gene3D" id="3.30.200.20">
    <property type="entry name" value="Phosphorylase Kinase, domain 1"/>
    <property type="match status" value="1"/>
</dbReference>
<dbReference type="KEGG" id="psac:PSM36_3081"/>
<dbReference type="EMBL" id="LT605205">
    <property type="protein sequence ID" value="SCD21870.1"/>
    <property type="molecule type" value="Genomic_DNA"/>
</dbReference>
<dbReference type="Pfam" id="PF22740">
    <property type="entry name" value="PapZ_C"/>
    <property type="match status" value="1"/>
</dbReference>
<evidence type="ECO:0000259" key="1">
    <source>
        <dbReference type="Pfam" id="PF01636"/>
    </source>
</evidence>
<name>A0A1R3T3U9_9BACT</name>
<dbReference type="Proteomes" id="UP000187464">
    <property type="component" value="Chromosome I"/>
</dbReference>
<proteinExistence type="predicted"/>
<dbReference type="Gene3D" id="3.90.1200.10">
    <property type="match status" value="1"/>
</dbReference>
<dbReference type="STRING" id="1642647.PSM36_3081"/>
<protein>
    <submittedName>
        <fullName evidence="3">Putative phosphotransferase</fullName>
    </submittedName>
</protein>
<dbReference type="SUPFAM" id="SSF56112">
    <property type="entry name" value="Protein kinase-like (PK-like)"/>
    <property type="match status" value="1"/>
</dbReference>